<feature type="domain" description="Inositol polyphosphate-related phosphatase" evidence="3">
    <location>
        <begin position="5"/>
        <end position="499"/>
    </location>
</feature>
<dbReference type="Gene3D" id="3.60.10.10">
    <property type="entry name" value="Endonuclease/exonuclease/phosphatase"/>
    <property type="match status" value="1"/>
</dbReference>
<dbReference type="GO" id="GO:0004439">
    <property type="term" value="F:phosphatidylinositol-4,5-bisphosphate 5-phosphatase activity"/>
    <property type="evidence" value="ECO:0007669"/>
    <property type="project" value="TreeGrafter"/>
</dbReference>
<protein>
    <recommendedName>
        <fullName evidence="3">Inositol polyphosphate-related phosphatase domain-containing protein</fullName>
    </recommendedName>
</protein>
<dbReference type="Pfam" id="PF22669">
    <property type="entry name" value="Exo_endo_phos2"/>
    <property type="match status" value="2"/>
</dbReference>
<dbReference type="AlphaFoldDB" id="A0A423XJW1"/>
<dbReference type="SUPFAM" id="SSF56219">
    <property type="entry name" value="DNase I-like"/>
    <property type="match status" value="1"/>
</dbReference>
<keyword evidence="5" id="KW-1185">Reference proteome</keyword>
<dbReference type="InterPro" id="IPR000300">
    <property type="entry name" value="IPPc"/>
</dbReference>
<feature type="region of interest" description="Disordered" evidence="1">
    <location>
        <begin position="276"/>
        <end position="305"/>
    </location>
</feature>
<dbReference type="STRING" id="1230097.A0A423XJW1"/>
<dbReference type="PANTHER" id="PTHR11200:SF286">
    <property type="entry name" value="5-PHOSPHATASE, PUTATIVE (AFU_ORTHOLOGUE AFUA_5G07600)-RELATED"/>
    <property type="match status" value="1"/>
</dbReference>
<proteinExistence type="predicted"/>
<dbReference type="EMBL" id="LKEB01000005">
    <property type="protein sequence ID" value="ROW16554.1"/>
    <property type="molecule type" value="Genomic_DNA"/>
</dbReference>
<dbReference type="InParanoid" id="A0A423XJW1"/>
<evidence type="ECO:0000256" key="1">
    <source>
        <dbReference type="SAM" id="MobiDB-lite"/>
    </source>
</evidence>
<accession>A0A423XJW1</accession>
<feature type="transmembrane region" description="Helical" evidence="2">
    <location>
        <begin position="557"/>
        <end position="575"/>
    </location>
</feature>
<organism evidence="4 5">
    <name type="scientific">Cytospora leucostoma</name>
    <dbReference type="NCBI Taxonomy" id="1230097"/>
    <lineage>
        <taxon>Eukaryota</taxon>
        <taxon>Fungi</taxon>
        <taxon>Dikarya</taxon>
        <taxon>Ascomycota</taxon>
        <taxon>Pezizomycotina</taxon>
        <taxon>Sordariomycetes</taxon>
        <taxon>Sordariomycetidae</taxon>
        <taxon>Diaporthales</taxon>
        <taxon>Cytosporaceae</taxon>
        <taxon>Cytospora</taxon>
    </lineage>
</organism>
<evidence type="ECO:0000313" key="4">
    <source>
        <dbReference type="EMBL" id="ROW16554.1"/>
    </source>
</evidence>
<dbReference type="SMART" id="SM00128">
    <property type="entry name" value="IPPc"/>
    <property type="match status" value="1"/>
</dbReference>
<dbReference type="Proteomes" id="UP000285146">
    <property type="component" value="Unassembled WGS sequence"/>
</dbReference>
<dbReference type="PANTHER" id="PTHR11200">
    <property type="entry name" value="INOSITOL 5-PHOSPHATASE"/>
    <property type="match status" value="1"/>
</dbReference>
<keyword evidence="2" id="KW-1133">Transmembrane helix</keyword>
<name>A0A423XJW1_9PEZI</name>
<gene>
    <name evidence="4" type="ORF">VPNG_02819</name>
</gene>
<sequence>MNPALSLDLFVLTFNCAKTIIDVDIFARHLRGALQEHGQSRQGDVSDDPGDRPQEDLGELPDLVVFSLQEISPLAHSFVGGYLLNPYLTPFKEALNLAATEFQQPRDKKEGRPGLQRSTSALSSVWRRQPDYPYKLVEFRNVGMTAIMLFARKPDAIHHIQSAECAFGIANMGNKGAVALRVTYSDAGTAADKDDEQAGGEEVTASASTSAPGSAPERRMTELTFVATHLAAMEYNLRRRNANWASIVSSCTFEDPKAILPEEYHNAEPGSKNVIEASTKSSSSSSSATPPEGKQTDGGRDIPLPTEDERAAFLAREERANSIPADYARRLHNASIFKPGSHLFVAGDLNYRINTNTPPALAPFPTLEPDNFQTFFADDQLTRERSEGRTLHGLSEAEVKFPPTYKIKHLSAEKAVDAVNSEDVQAGKDVVPWKWASHRWPGWCDRILYLDIPSWVKQQYGGKLPTEIKVHRYQSMPTMLSSDHQPVYLRVSVPLLTPQELSPPDDWEIVEDGAGKVDPRLRLPVPIDTGAWERRATARRREVMTGMTTLFFSTRQGAVVLGTVAVVTILSWWLYQGLI</sequence>
<feature type="region of interest" description="Disordered" evidence="1">
    <location>
        <begin position="37"/>
        <end position="56"/>
    </location>
</feature>
<keyword evidence="2" id="KW-0472">Membrane</keyword>
<feature type="region of interest" description="Disordered" evidence="1">
    <location>
        <begin position="102"/>
        <end position="122"/>
    </location>
</feature>
<evidence type="ECO:0000313" key="5">
    <source>
        <dbReference type="Proteomes" id="UP000285146"/>
    </source>
</evidence>
<feature type="region of interest" description="Disordered" evidence="1">
    <location>
        <begin position="191"/>
        <end position="218"/>
    </location>
</feature>
<dbReference type="GO" id="GO:0046856">
    <property type="term" value="P:phosphatidylinositol dephosphorylation"/>
    <property type="evidence" value="ECO:0007669"/>
    <property type="project" value="InterPro"/>
</dbReference>
<dbReference type="OrthoDB" id="62798at2759"/>
<keyword evidence="2" id="KW-0812">Transmembrane</keyword>
<evidence type="ECO:0000256" key="2">
    <source>
        <dbReference type="SAM" id="Phobius"/>
    </source>
</evidence>
<dbReference type="InterPro" id="IPR046985">
    <property type="entry name" value="IP5"/>
</dbReference>
<feature type="compositionally biased region" description="Low complexity" evidence="1">
    <location>
        <begin position="204"/>
        <end position="215"/>
    </location>
</feature>
<evidence type="ECO:0000259" key="3">
    <source>
        <dbReference type="SMART" id="SM00128"/>
    </source>
</evidence>
<reference evidence="4 5" key="1">
    <citation type="submission" date="2015-09" db="EMBL/GenBank/DDBJ databases">
        <title>Host preference determinants of Valsa canker pathogens revealed by comparative genomics.</title>
        <authorList>
            <person name="Yin Z."/>
            <person name="Huang L."/>
        </authorList>
    </citation>
    <scope>NUCLEOTIDE SEQUENCE [LARGE SCALE GENOMIC DNA]</scope>
    <source>
        <strain evidence="4 5">SXYLt</strain>
    </source>
</reference>
<comment type="caution">
    <text evidence="4">The sequence shown here is derived from an EMBL/GenBank/DDBJ whole genome shotgun (WGS) entry which is preliminary data.</text>
</comment>
<dbReference type="InterPro" id="IPR036691">
    <property type="entry name" value="Endo/exonu/phosph_ase_sf"/>
</dbReference>